<reference evidence="1 2" key="1">
    <citation type="submission" date="2021-11" db="EMBL/GenBank/DDBJ databases">
        <title>Draft genome sequence of Paenibacillus profundus YoMME, a new Gram-positive bacteria with exoelectrogenic properties.</title>
        <authorList>
            <person name="Hubenova Y."/>
            <person name="Hubenova E."/>
            <person name="Manasiev Y."/>
            <person name="Peykov S."/>
            <person name="Mitov M."/>
        </authorList>
    </citation>
    <scope>NUCLEOTIDE SEQUENCE [LARGE SCALE GENOMIC DNA]</scope>
    <source>
        <strain evidence="1 2">YoMME</strain>
    </source>
</reference>
<keyword evidence="2" id="KW-1185">Reference proteome</keyword>
<protein>
    <submittedName>
        <fullName evidence="1">Uncharacterized protein</fullName>
    </submittedName>
</protein>
<gene>
    <name evidence="1" type="ORF">LQV63_31280</name>
</gene>
<comment type="caution">
    <text evidence="1">The sequence shown here is derived from an EMBL/GenBank/DDBJ whole genome shotgun (WGS) entry which is preliminary data.</text>
</comment>
<proteinExistence type="predicted"/>
<evidence type="ECO:0000313" key="2">
    <source>
        <dbReference type="Proteomes" id="UP001199916"/>
    </source>
</evidence>
<dbReference type="Proteomes" id="UP001199916">
    <property type="component" value="Unassembled WGS sequence"/>
</dbReference>
<evidence type="ECO:0000313" key="1">
    <source>
        <dbReference type="EMBL" id="MCE5173710.1"/>
    </source>
</evidence>
<organism evidence="1 2">
    <name type="scientific">Paenibacillus profundus</name>
    <dbReference type="NCBI Taxonomy" id="1173085"/>
    <lineage>
        <taxon>Bacteria</taxon>
        <taxon>Bacillati</taxon>
        <taxon>Bacillota</taxon>
        <taxon>Bacilli</taxon>
        <taxon>Bacillales</taxon>
        <taxon>Paenibacillaceae</taxon>
        <taxon>Paenibacillus</taxon>
    </lineage>
</organism>
<name>A0ABS8YSV3_9BACL</name>
<accession>A0ABS8YSV3</accession>
<dbReference type="EMBL" id="JAJNBZ010000072">
    <property type="protein sequence ID" value="MCE5173710.1"/>
    <property type="molecule type" value="Genomic_DNA"/>
</dbReference>
<sequence length="273" mass="31002">MTEVTVVCTGIAIYDTEGITPSEALDIGLSFFEAIGVSVNGGSYYELLDQGDHEGDHDLFEVSSDQLREKVTKGECDAFWIYYSRRGSVPWHTAFSRQTGEYGSFPHLTALCEFPLEEVYLPLTLWLKNLAKRFPRFSYGFLYAADKMTDAFYYAAGNNGVTLFPYENGFAFNKETPGLYEGKGRYSGEMLRMVYPCNLVNSRHLQIEINGVKLKEWITGSHEHGQLTDIGNDLWLWEVEMEHLERINQVCGEAGLLVAWKPPTPKKPLRRLP</sequence>